<dbReference type="Proteomes" id="UP001057402">
    <property type="component" value="Chromosome 12"/>
</dbReference>
<gene>
    <name evidence="1" type="ORF">MLD38_040325</name>
</gene>
<sequence>MGDSRIDLLMHVGGAMKFGRVIRYVGGKSEKFGAVDCDKIGYFTLVHLAGALGFAANRLWYVLPRHSLSTGLREIHSDKDVGQMVSVALVIGYVNVYVEGGRNDSEDRFGNSADVIGTDGRAQKVRGRDVGSEEDSGKVHYCIISPSLSEETGHTEMGSAASVGTKGRVRMEEEHNVVYKDTGNLNEAALKRIRQNHTSFDPQCGPEDLVFAVGLAFDDEDQFAEAVRRQAAHKRADVHFGRSTSMTVEAECVPGCPWRVHASWELSEGKFVVKRSELEHNCVTARGNDRGLQASNSSTMGLESKGERNTKERQLAPRPSDFKEQTFSVEPIQDPSGQDRLRGLRKKSEVRRGGITSNQWGRRNRKAMDPGYSPHMNMRLH</sequence>
<evidence type="ECO:0000313" key="1">
    <source>
        <dbReference type="EMBL" id="KAI4304863.1"/>
    </source>
</evidence>
<name>A0ACB9L5L4_9MYRT</name>
<organism evidence="1 2">
    <name type="scientific">Melastoma candidum</name>
    <dbReference type="NCBI Taxonomy" id="119954"/>
    <lineage>
        <taxon>Eukaryota</taxon>
        <taxon>Viridiplantae</taxon>
        <taxon>Streptophyta</taxon>
        <taxon>Embryophyta</taxon>
        <taxon>Tracheophyta</taxon>
        <taxon>Spermatophyta</taxon>
        <taxon>Magnoliopsida</taxon>
        <taxon>eudicotyledons</taxon>
        <taxon>Gunneridae</taxon>
        <taxon>Pentapetalae</taxon>
        <taxon>rosids</taxon>
        <taxon>malvids</taxon>
        <taxon>Myrtales</taxon>
        <taxon>Melastomataceae</taxon>
        <taxon>Melastomatoideae</taxon>
        <taxon>Melastomateae</taxon>
        <taxon>Melastoma</taxon>
    </lineage>
</organism>
<evidence type="ECO:0000313" key="2">
    <source>
        <dbReference type="Proteomes" id="UP001057402"/>
    </source>
</evidence>
<proteinExistence type="predicted"/>
<accession>A0ACB9L5L4</accession>
<keyword evidence="2" id="KW-1185">Reference proteome</keyword>
<reference evidence="2" key="1">
    <citation type="journal article" date="2023" name="Front. Plant Sci.">
        <title>Chromosomal-level genome assembly of Melastoma candidum provides insights into trichome evolution.</title>
        <authorList>
            <person name="Zhong Y."/>
            <person name="Wu W."/>
            <person name="Sun C."/>
            <person name="Zou P."/>
            <person name="Liu Y."/>
            <person name="Dai S."/>
            <person name="Zhou R."/>
        </authorList>
    </citation>
    <scope>NUCLEOTIDE SEQUENCE [LARGE SCALE GENOMIC DNA]</scope>
</reference>
<protein>
    <submittedName>
        <fullName evidence="1">Uncharacterized protein</fullName>
    </submittedName>
</protein>
<dbReference type="EMBL" id="CM042891">
    <property type="protein sequence ID" value="KAI4304863.1"/>
    <property type="molecule type" value="Genomic_DNA"/>
</dbReference>
<comment type="caution">
    <text evidence="1">The sequence shown here is derived from an EMBL/GenBank/DDBJ whole genome shotgun (WGS) entry which is preliminary data.</text>
</comment>